<dbReference type="Proteomes" id="UP000463949">
    <property type="component" value="Chromosome"/>
</dbReference>
<dbReference type="AlphaFoldDB" id="A0A857GKF3"/>
<evidence type="ECO:0000313" key="3">
    <source>
        <dbReference type="Proteomes" id="UP000463949"/>
    </source>
</evidence>
<protein>
    <submittedName>
        <fullName evidence="2">Uncharacterized protein</fullName>
    </submittedName>
</protein>
<keyword evidence="1" id="KW-0812">Transmembrane</keyword>
<dbReference type="EMBL" id="CP024621">
    <property type="protein sequence ID" value="QHD49750.1"/>
    <property type="molecule type" value="Genomic_DNA"/>
</dbReference>
<organism evidence="2 3">
    <name type="scientific">Vreelandella aquamarina</name>
    <dbReference type="NCBI Taxonomy" id="77097"/>
    <lineage>
        <taxon>Bacteria</taxon>
        <taxon>Pseudomonadati</taxon>
        <taxon>Pseudomonadota</taxon>
        <taxon>Gammaproteobacteria</taxon>
        <taxon>Oceanospirillales</taxon>
        <taxon>Halomonadaceae</taxon>
        <taxon>Vreelandella</taxon>
    </lineage>
</organism>
<name>A0A857GKF3_9GAMM</name>
<sequence length="461" mass="49230">MSPARFRVSCLLLVTLATLIHLVGGSVAWQAAGIVALLLYLVTLKGQLTRMAKGLLCAAGVLALLALWRSPTPGQLLFEASGRFAFFATFIVALSMLRLPAYRSRLVRRCGQSMLLQSPSRRYPILSLGSALFGIILNIGVLNLFAAMIEKSNTLSAAQGRAWVREARQRRMMLALLRGFSLAPLISPMGIGVAVVLSSLPQVTWSQLAPYILGAAALIFMAGWAVDYFTGPHPPANKTYVTPSLRPLAQFSVLLIGIVALVFSIAWLLELRLPIAALLGAPTGALLWLAWQRRRLGFGGLPAAITAVHRQLPWLLSPSANEIVVLGAAGYLGHVCVGLVDTQQLAPLLAVLDPLGTLNAVLAMLMVVGLAQIGVNPIVTVTLLVGLLPTLGIEGLTPELIGASLMVGWALALMSSPMTASMLILSRFTGVPATRIGYRWNGRFLVAAIPLLALWFGWSPF</sequence>
<keyword evidence="1" id="KW-0472">Membrane</keyword>
<keyword evidence="1" id="KW-1133">Transmembrane helix</keyword>
<accession>A0A857GKF3</accession>
<gene>
    <name evidence="2" type="ORF">CTT34_08645</name>
</gene>
<reference evidence="2 3" key="1">
    <citation type="submission" date="2017-10" db="EMBL/GenBank/DDBJ databases">
        <title>Coral associated bacteria.</title>
        <authorList>
            <person name="Wang X."/>
        </authorList>
    </citation>
    <scope>NUCLEOTIDE SEQUENCE [LARGE SCALE GENOMIC DNA]</scope>
    <source>
        <strain evidence="2 3">SCSIO 43005</strain>
    </source>
</reference>
<feature type="transmembrane region" description="Helical" evidence="1">
    <location>
        <begin position="251"/>
        <end position="269"/>
    </location>
</feature>
<dbReference type="RefSeq" id="WP_159342058.1">
    <property type="nucleotide sequence ID" value="NZ_CP024621.1"/>
</dbReference>
<feature type="transmembrane region" description="Helical" evidence="1">
    <location>
        <begin position="275"/>
        <end position="291"/>
    </location>
</feature>
<feature type="transmembrane region" description="Helical" evidence="1">
    <location>
        <begin position="123"/>
        <end position="146"/>
    </location>
</feature>
<dbReference type="OrthoDB" id="7025449at2"/>
<dbReference type="KEGG" id="hmd:CTT34_08645"/>
<feature type="transmembrane region" description="Helical" evidence="1">
    <location>
        <begin position="440"/>
        <end position="458"/>
    </location>
</feature>
<feature type="transmembrane region" description="Helical" evidence="1">
    <location>
        <begin position="361"/>
        <end position="388"/>
    </location>
</feature>
<feature type="transmembrane region" description="Helical" evidence="1">
    <location>
        <begin position="175"/>
        <end position="197"/>
    </location>
</feature>
<proteinExistence type="predicted"/>
<feature type="transmembrane region" description="Helical" evidence="1">
    <location>
        <begin position="209"/>
        <end position="230"/>
    </location>
</feature>
<evidence type="ECO:0000256" key="1">
    <source>
        <dbReference type="SAM" id="Phobius"/>
    </source>
</evidence>
<evidence type="ECO:0000313" key="2">
    <source>
        <dbReference type="EMBL" id="QHD49750.1"/>
    </source>
</evidence>
<feature type="transmembrane region" description="Helical" evidence="1">
    <location>
        <begin position="52"/>
        <end position="68"/>
    </location>
</feature>
<feature type="transmembrane region" description="Helical" evidence="1">
    <location>
        <begin position="400"/>
        <end position="428"/>
    </location>
</feature>
<feature type="transmembrane region" description="Helical" evidence="1">
    <location>
        <begin position="80"/>
        <end position="99"/>
    </location>
</feature>